<proteinExistence type="inferred from homology"/>
<dbReference type="GO" id="GO:0005524">
    <property type="term" value="F:ATP binding"/>
    <property type="evidence" value="ECO:0007669"/>
    <property type="project" value="UniProtKB-KW"/>
</dbReference>
<accession>A0A914VXV2</accession>
<evidence type="ECO:0000256" key="10">
    <source>
        <dbReference type="ARBA" id="ARBA00047475"/>
    </source>
</evidence>
<keyword evidence="5" id="KW-0328">Glycosyltransferase</keyword>
<dbReference type="SUPFAM" id="SSF56059">
    <property type="entry name" value="Glutathione synthetase ATP-binding domain-like"/>
    <property type="match status" value="1"/>
</dbReference>
<feature type="region of interest" description="Disordered" evidence="12">
    <location>
        <begin position="516"/>
        <end position="540"/>
    </location>
</feature>
<sequence>MSLKAVLIVSIVFFLDFTNSFKILIYSPTIAHSHNIYMGQIAESLLDAGHEVLVYVPVMDREVQTNGTKRAPVLRVDVMGPPVVLKDSPLKLDPFNEEADSFAGDSMQMFFDMLEHGCAGQVSNEALMKTLRDHHFDVALAEFFDHCPFGIFKLLGIPANIVTSAMPMTETIGDLFGVPQPLSYVPGLFGSSTDEMSYQERANNVMVSGLWRGMVNRFLDIENDIFRRHYGSDFPALDDLAKKSALAFVNAEEFFELPRPITHRIVYIGGIGVQHPQKLSNEMARIVEASEKGVILLSFGSIANSTLLPMKKRLAILRMMANFPKYTFIWKYEQPENDIELFKNYPNVYPMKWMPQVDLLNHPKVKAFITHGGMNSLMEAITSGTPTVAIPLFGDQDHNVAVAVKRGVTAFVSKRNLNTESLTSALQEVLENEKYVLNAKRLAQMIAKKPVKPKDLIVKWTEFVAEFQDLSNLDIAGRDFSFVKYFLIDIFAPLALIVMPTSLTATSPMLPFRGDASDSNSIRVQSPDASSTSTLDLTTADAFQDREPTAKRNWPMEPEVGEAANQPEERVKTPELIRFTPDAFKHVVATSANRHKYTRVGAKKRLVFKLLKNESRLIKTIFHSYGFEQASPYSQHFNVLWTGTHLRSHCLRSLAPWQRVNHFPRSYELTRKDKLYENVARASALFGADFDIVPEFCVTPRDMDRFRRMCSTGGSRQPFIVKPVSSSRGRGIFLATRPEEIPLSSVLLISKYISDPYLINGHKFDIRLYVAVTSFNPLVVYLYDEGMTRFAAEKYVVHVKTYDQQHVHLTNYSLNKHSKQYVKNERADAENTGHKWTLSAMLRHMAEEGRDVEVLMMRIEDLIVKTLLSAQSSIAAACRSYVAYEANCFELFGFDILIDNSLKPWLLEVNLSPSLSCDSPLDLALKSRLICDVLTLAGVPIVNPRSGDTSLSPRSASRSAQPPTTSPVIGVRSTKQRRALLLKRQAINSLGRIASAKERTLDDVAKDHWKRVEAEEDRCGRFIRIFPRKHTWLVYSPLMEDLGSENYDQRLYENLYGPESENARDATASLVRRQIMDVNTIVCQDEMDPKVQKVLKPVLIECVAYSQRKTVLGGNYPVALPRVRTSARKRTKSLLDLYANPRQADGTISRLVLTNPKELEAEFGPRPVTSALTQLAETETTQSVVRKARQLRLVSGLLVE</sequence>
<evidence type="ECO:0000256" key="5">
    <source>
        <dbReference type="ARBA" id="ARBA00022676"/>
    </source>
</evidence>
<feature type="region of interest" description="Disordered" evidence="12">
    <location>
        <begin position="946"/>
        <end position="969"/>
    </location>
</feature>
<keyword evidence="13" id="KW-1185">Reference proteome</keyword>
<comment type="similarity">
    <text evidence="2">Belongs to the UDP-glycosyltransferase family.</text>
</comment>
<evidence type="ECO:0000256" key="6">
    <source>
        <dbReference type="ARBA" id="ARBA00022679"/>
    </source>
</evidence>
<protein>
    <recommendedName>
        <fullName evidence="3">glucuronosyltransferase</fullName>
        <ecNumber evidence="3">2.4.1.17</ecNumber>
    </recommendedName>
    <alternativeName>
        <fullName evidence="9">Tubulin--tyrosine ligase-like protein 5</fullName>
    </alternativeName>
</protein>
<organism evidence="13 14">
    <name type="scientific">Plectus sambesii</name>
    <dbReference type="NCBI Taxonomy" id="2011161"/>
    <lineage>
        <taxon>Eukaryota</taxon>
        <taxon>Metazoa</taxon>
        <taxon>Ecdysozoa</taxon>
        <taxon>Nematoda</taxon>
        <taxon>Chromadorea</taxon>
        <taxon>Plectida</taxon>
        <taxon>Plectina</taxon>
        <taxon>Plectoidea</taxon>
        <taxon>Plectidae</taxon>
        <taxon>Plectus</taxon>
    </lineage>
</organism>
<dbReference type="PROSITE" id="PS00375">
    <property type="entry name" value="UDPGT"/>
    <property type="match status" value="1"/>
</dbReference>
<evidence type="ECO:0000313" key="13">
    <source>
        <dbReference type="Proteomes" id="UP000887566"/>
    </source>
</evidence>
<keyword evidence="7" id="KW-0547">Nucleotide-binding</keyword>
<dbReference type="EC" id="2.4.1.17" evidence="3"/>
<feature type="compositionally biased region" description="Low complexity" evidence="12">
    <location>
        <begin position="950"/>
        <end position="963"/>
    </location>
</feature>
<dbReference type="WBParaSite" id="PSAMB.scaffold2701size21723.g18874.t1">
    <property type="protein sequence ID" value="PSAMB.scaffold2701size21723.g18874.t1"/>
    <property type="gene ID" value="PSAMB.scaffold2701size21723.g18874"/>
</dbReference>
<dbReference type="GO" id="GO:0036064">
    <property type="term" value="C:ciliary basal body"/>
    <property type="evidence" value="ECO:0007669"/>
    <property type="project" value="TreeGrafter"/>
</dbReference>
<comment type="similarity">
    <text evidence="1">Belongs to the tubulin--tyrosine ligase family.</text>
</comment>
<comment type="catalytic activity">
    <reaction evidence="11">
        <text>L-glutamyl-[protein] + L-glutamate + ATP = gamma-L-glutamyl-L-glutamyl-[protein] + ADP + phosphate + H(+)</text>
        <dbReference type="Rhea" id="RHEA:60144"/>
        <dbReference type="Rhea" id="RHEA-COMP:10208"/>
        <dbReference type="Rhea" id="RHEA-COMP:15517"/>
        <dbReference type="ChEBI" id="CHEBI:15378"/>
        <dbReference type="ChEBI" id="CHEBI:29973"/>
        <dbReference type="ChEBI" id="CHEBI:29985"/>
        <dbReference type="ChEBI" id="CHEBI:30616"/>
        <dbReference type="ChEBI" id="CHEBI:43474"/>
        <dbReference type="ChEBI" id="CHEBI:143622"/>
        <dbReference type="ChEBI" id="CHEBI:456216"/>
    </reaction>
    <physiologicalReaction direction="left-to-right" evidence="11">
        <dbReference type="Rhea" id="RHEA:60145"/>
    </physiologicalReaction>
</comment>
<dbReference type="GO" id="GO:0015631">
    <property type="term" value="F:tubulin binding"/>
    <property type="evidence" value="ECO:0007669"/>
    <property type="project" value="TreeGrafter"/>
</dbReference>
<dbReference type="SUPFAM" id="SSF53756">
    <property type="entry name" value="UDP-Glycosyltransferase/glycogen phosphorylase"/>
    <property type="match status" value="1"/>
</dbReference>
<keyword evidence="8" id="KW-0067">ATP-binding</keyword>
<dbReference type="InterPro" id="IPR002213">
    <property type="entry name" value="UDP_glucos_trans"/>
</dbReference>
<evidence type="ECO:0000256" key="11">
    <source>
        <dbReference type="ARBA" id="ARBA00049274"/>
    </source>
</evidence>
<name>A0A914VXV2_9BILA</name>
<evidence type="ECO:0000256" key="9">
    <source>
        <dbReference type="ARBA" id="ARBA00041448"/>
    </source>
</evidence>
<dbReference type="FunFam" id="3.40.50.2000:FF:000021">
    <property type="entry name" value="UDP-glucuronosyltransferase"/>
    <property type="match status" value="1"/>
</dbReference>
<dbReference type="Pfam" id="PF03133">
    <property type="entry name" value="TTL"/>
    <property type="match status" value="1"/>
</dbReference>
<dbReference type="Gene3D" id="3.40.50.2000">
    <property type="entry name" value="Glycogen Phosphorylase B"/>
    <property type="match status" value="2"/>
</dbReference>
<dbReference type="GO" id="GO:0070740">
    <property type="term" value="F:tubulin-glutamic acid ligase activity"/>
    <property type="evidence" value="ECO:0007669"/>
    <property type="project" value="TreeGrafter"/>
</dbReference>
<dbReference type="InterPro" id="IPR004344">
    <property type="entry name" value="TTL/TTLL_fam"/>
</dbReference>
<keyword evidence="4" id="KW-0436">Ligase</keyword>
<dbReference type="GO" id="GO:0019098">
    <property type="term" value="P:reproductive behavior"/>
    <property type="evidence" value="ECO:0007669"/>
    <property type="project" value="UniProtKB-ARBA"/>
</dbReference>
<evidence type="ECO:0000256" key="2">
    <source>
        <dbReference type="ARBA" id="ARBA00009995"/>
    </source>
</evidence>
<evidence type="ECO:0000256" key="3">
    <source>
        <dbReference type="ARBA" id="ARBA00012544"/>
    </source>
</evidence>
<feature type="compositionally biased region" description="Low complexity" evidence="12">
    <location>
        <begin position="528"/>
        <end position="540"/>
    </location>
</feature>
<evidence type="ECO:0000313" key="14">
    <source>
        <dbReference type="WBParaSite" id="PSAMB.scaffold2701size21723.g18874.t1"/>
    </source>
</evidence>
<dbReference type="GO" id="GO:0015020">
    <property type="term" value="F:glucuronosyltransferase activity"/>
    <property type="evidence" value="ECO:0007669"/>
    <property type="project" value="UniProtKB-EC"/>
</dbReference>
<dbReference type="AlphaFoldDB" id="A0A914VXV2"/>
<keyword evidence="6" id="KW-0808">Transferase</keyword>
<dbReference type="PANTHER" id="PTHR12241">
    <property type="entry name" value="TUBULIN POLYGLUTAMYLASE"/>
    <property type="match status" value="1"/>
</dbReference>
<evidence type="ECO:0000256" key="1">
    <source>
        <dbReference type="ARBA" id="ARBA00006820"/>
    </source>
</evidence>
<evidence type="ECO:0000256" key="4">
    <source>
        <dbReference type="ARBA" id="ARBA00022598"/>
    </source>
</evidence>
<reference evidence="14" key="1">
    <citation type="submission" date="2022-11" db="UniProtKB">
        <authorList>
            <consortium name="WormBaseParasite"/>
        </authorList>
    </citation>
    <scope>IDENTIFICATION</scope>
</reference>
<dbReference type="PROSITE" id="PS51221">
    <property type="entry name" value="TTL"/>
    <property type="match status" value="1"/>
</dbReference>
<evidence type="ECO:0000256" key="7">
    <source>
        <dbReference type="ARBA" id="ARBA00022741"/>
    </source>
</evidence>
<dbReference type="Gene3D" id="3.30.470.20">
    <property type="entry name" value="ATP-grasp fold, B domain"/>
    <property type="match status" value="1"/>
</dbReference>
<dbReference type="InterPro" id="IPR035595">
    <property type="entry name" value="UDP_glycos_trans_CS"/>
</dbReference>
<evidence type="ECO:0000256" key="12">
    <source>
        <dbReference type="SAM" id="MobiDB-lite"/>
    </source>
</evidence>
<dbReference type="CDD" id="cd03784">
    <property type="entry name" value="GT1_Gtf-like"/>
    <property type="match status" value="1"/>
</dbReference>
<comment type="catalytic activity">
    <reaction evidence="10">
        <text>glucuronate acceptor + UDP-alpha-D-glucuronate = acceptor beta-D-glucuronoside + UDP + H(+)</text>
        <dbReference type="Rhea" id="RHEA:21032"/>
        <dbReference type="ChEBI" id="CHEBI:15378"/>
        <dbReference type="ChEBI" id="CHEBI:58052"/>
        <dbReference type="ChEBI" id="CHEBI:58223"/>
        <dbReference type="ChEBI" id="CHEBI:132367"/>
        <dbReference type="ChEBI" id="CHEBI:132368"/>
        <dbReference type="EC" id="2.4.1.17"/>
    </reaction>
</comment>
<dbReference type="Proteomes" id="UP000887566">
    <property type="component" value="Unplaced"/>
</dbReference>
<dbReference type="Pfam" id="PF00201">
    <property type="entry name" value="UDPGT"/>
    <property type="match status" value="1"/>
</dbReference>
<evidence type="ECO:0000256" key="8">
    <source>
        <dbReference type="ARBA" id="ARBA00022840"/>
    </source>
</evidence>
<dbReference type="PANTHER" id="PTHR12241:SF145">
    <property type="entry name" value="TUBULIN POLYGLUTAMYLASE TTLL5"/>
    <property type="match status" value="1"/>
</dbReference>
<dbReference type="GO" id="GO:0000226">
    <property type="term" value="P:microtubule cytoskeleton organization"/>
    <property type="evidence" value="ECO:0007669"/>
    <property type="project" value="TreeGrafter"/>
</dbReference>